<reference evidence="2" key="1">
    <citation type="submission" date="2016-10" db="EMBL/GenBank/DDBJ databases">
        <authorList>
            <person name="Varghese N."/>
            <person name="Submissions S."/>
        </authorList>
    </citation>
    <scope>NUCLEOTIDE SEQUENCE [LARGE SCALE GENOMIC DNA]</scope>
    <source>
        <strain evidence="2">CGMCC 1.8704</strain>
    </source>
</reference>
<accession>A0A1H8HIB6</accession>
<evidence type="ECO:0000313" key="1">
    <source>
        <dbReference type="EMBL" id="SEN55992.1"/>
    </source>
</evidence>
<dbReference type="EMBL" id="FODN01000001">
    <property type="protein sequence ID" value="SEN55992.1"/>
    <property type="molecule type" value="Genomic_DNA"/>
</dbReference>
<dbReference type="AlphaFoldDB" id="A0A1H8HIB6"/>
<name>A0A1H8HIB6_9FLAO</name>
<dbReference type="STRING" id="604089.SAMN04487942_0212"/>
<dbReference type="OrthoDB" id="1446962at2"/>
<organism evidence="1 2">
    <name type="scientific">Flavobacterium sinopsychrotolerans</name>
    <dbReference type="NCBI Taxonomy" id="604089"/>
    <lineage>
        <taxon>Bacteria</taxon>
        <taxon>Pseudomonadati</taxon>
        <taxon>Bacteroidota</taxon>
        <taxon>Flavobacteriia</taxon>
        <taxon>Flavobacteriales</taxon>
        <taxon>Flavobacteriaceae</taxon>
        <taxon>Flavobacterium</taxon>
    </lineage>
</organism>
<gene>
    <name evidence="1" type="ORF">SAMN04487942_0212</name>
</gene>
<protein>
    <submittedName>
        <fullName evidence="1">Uncharacterized protein</fullName>
    </submittedName>
</protein>
<dbReference type="Proteomes" id="UP000198657">
    <property type="component" value="Unassembled WGS sequence"/>
</dbReference>
<proteinExistence type="predicted"/>
<sequence>MERNEIKSLENSRKLSVRYFNTLKPVTDKTDMYTAEIRVLNYCELAYVISNMLKLCILALDQEAPEISETIKNPAINAASVLEIVAQLLPLDEIELLDEMHQIFSTDSQDLNKLTTEKV</sequence>
<dbReference type="RefSeq" id="WP_091166497.1">
    <property type="nucleotide sequence ID" value="NZ_CBCSFM010000013.1"/>
</dbReference>
<evidence type="ECO:0000313" key="2">
    <source>
        <dbReference type="Proteomes" id="UP000198657"/>
    </source>
</evidence>
<keyword evidence="2" id="KW-1185">Reference proteome</keyword>